<proteinExistence type="inferred from homology"/>
<protein>
    <submittedName>
        <fullName evidence="5">Uncharacterized protein</fullName>
    </submittedName>
</protein>
<sequence length="105" mass="11487">MRDSLAMGVLNNDNATLHTDYGTPGSVQDVAMVSGNTSTVTDCLEMWDYVGGIRFRGFVAETQNEKAMFVFFDQKVLQASGDLKAGYVLRKRASASFPRVSSNHS</sequence>
<comment type="similarity">
    <text evidence="2">Belongs to the ODC antizyme family.</text>
</comment>
<comment type="caution">
    <text evidence="5">The sequence shown here is derived from an EMBL/GenBank/DDBJ whole genome shotgun (WGS) entry which is preliminary data.</text>
</comment>
<evidence type="ECO:0000256" key="1">
    <source>
        <dbReference type="ARBA" id="ARBA00002307"/>
    </source>
</evidence>
<evidence type="ECO:0000256" key="3">
    <source>
        <dbReference type="ARBA" id="ARBA00011486"/>
    </source>
</evidence>
<dbReference type="Pfam" id="PF02100">
    <property type="entry name" value="ODC_AZ"/>
    <property type="match status" value="1"/>
</dbReference>
<gene>
    <name evidence="5" type="ORF">SLS59_004993</name>
</gene>
<organism evidence="5 6">
    <name type="scientific">Nothophoma quercina</name>
    <dbReference type="NCBI Taxonomy" id="749835"/>
    <lineage>
        <taxon>Eukaryota</taxon>
        <taxon>Fungi</taxon>
        <taxon>Dikarya</taxon>
        <taxon>Ascomycota</taxon>
        <taxon>Pezizomycotina</taxon>
        <taxon>Dothideomycetes</taxon>
        <taxon>Pleosporomycetidae</taxon>
        <taxon>Pleosporales</taxon>
        <taxon>Pleosporineae</taxon>
        <taxon>Didymellaceae</taxon>
        <taxon>Nothophoma</taxon>
    </lineage>
</organism>
<keyword evidence="6" id="KW-1185">Reference proteome</keyword>
<evidence type="ECO:0000256" key="2">
    <source>
        <dbReference type="ARBA" id="ARBA00008796"/>
    </source>
</evidence>
<comment type="function">
    <text evidence="1">Ornithine decarboxylase (ODC) antizyme protein that negatively regulates ODC activity and intracellular polyamine biosynthesis in response to increased intracellular polyamine levels. Binds to ODC monomers, inhibiting the assembly of the functional ODC homodimer, and targets the monomers for ubiquitin-independent proteolytic destruction by the 26S proteasome.</text>
</comment>
<keyword evidence="4" id="KW-0688">Ribosomal frameshifting</keyword>
<name>A0ABR3RCZ9_9PLEO</name>
<comment type="subunit">
    <text evidence="3">Interacts with ODC and thereby sterically blocks ODC homodimerization.</text>
</comment>
<dbReference type="Proteomes" id="UP001521222">
    <property type="component" value="Unassembled WGS sequence"/>
</dbReference>
<evidence type="ECO:0000313" key="6">
    <source>
        <dbReference type="Proteomes" id="UP001521222"/>
    </source>
</evidence>
<dbReference type="InterPro" id="IPR002993">
    <property type="entry name" value="ODC_AZ"/>
</dbReference>
<accession>A0ABR3RCZ9</accession>
<dbReference type="EMBL" id="JAKIXB020000014">
    <property type="protein sequence ID" value="KAL1602303.1"/>
    <property type="molecule type" value="Genomic_DNA"/>
</dbReference>
<reference evidence="5 6" key="1">
    <citation type="submission" date="2024-02" db="EMBL/GenBank/DDBJ databases">
        <title>De novo assembly and annotation of 12 fungi associated with fruit tree decline syndrome in Ontario, Canada.</title>
        <authorList>
            <person name="Sulman M."/>
            <person name="Ellouze W."/>
            <person name="Ilyukhin E."/>
        </authorList>
    </citation>
    <scope>NUCLEOTIDE SEQUENCE [LARGE SCALE GENOMIC DNA]</scope>
    <source>
        <strain evidence="5 6">M97-236</strain>
    </source>
</reference>
<evidence type="ECO:0000313" key="5">
    <source>
        <dbReference type="EMBL" id="KAL1602303.1"/>
    </source>
</evidence>
<evidence type="ECO:0000256" key="4">
    <source>
        <dbReference type="ARBA" id="ARBA00022758"/>
    </source>
</evidence>